<evidence type="ECO:0000256" key="10">
    <source>
        <dbReference type="ARBA" id="ARBA00031382"/>
    </source>
</evidence>
<evidence type="ECO:0000256" key="5">
    <source>
        <dbReference type="ARBA" id="ARBA00022567"/>
    </source>
</evidence>
<proteinExistence type="inferred from homology"/>
<keyword evidence="5" id="KW-0113">Calvin cycle</keyword>
<dbReference type="InterPro" id="IPR006083">
    <property type="entry name" value="PRK/URK"/>
</dbReference>
<dbReference type="Gene3D" id="3.40.50.300">
    <property type="entry name" value="P-loop containing nucleotide triphosphate hydrolases"/>
    <property type="match status" value="1"/>
</dbReference>
<evidence type="ECO:0000256" key="1">
    <source>
        <dbReference type="ARBA" id="ARBA00005215"/>
    </source>
</evidence>
<keyword evidence="9" id="KW-0067">ATP-binding</keyword>
<keyword evidence="8 13" id="KW-0418">Kinase</keyword>
<evidence type="ECO:0000256" key="7">
    <source>
        <dbReference type="ARBA" id="ARBA00022741"/>
    </source>
</evidence>
<keyword evidence="4" id="KW-0602">Photosynthesis</keyword>
<evidence type="ECO:0000313" key="13">
    <source>
        <dbReference type="EMBL" id="CAF0691399.1"/>
    </source>
</evidence>
<dbReference type="AlphaFoldDB" id="A0A8J2BGF3"/>
<evidence type="ECO:0000256" key="6">
    <source>
        <dbReference type="ARBA" id="ARBA00022679"/>
    </source>
</evidence>
<keyword evidence="6 13" id="KW-0808">Transferase</keyword>
<accession>A0A8J2BGF3</accession>
<dbReference type="PRINTS" id="PR00988">
    <property type="entry name" value="URIDINKINASE"/>
</dbReference>
<comment type="caution">
    <text evidence="13">The sequence shown here is derived from an EMBL/GenBank/DDBJ whole genome shotgun (WGS) entry which is preliminary data.</text>
</comment>
<reference evidence="13" key="1">
    <citation type="submission" date="2021-02" db="EMBL/GenBank/DDBJ databases">
        <authorList>
            <person name="Cremers G."/>
            <person name="Picone N."/>
        </authorList>
    </citation>
    <scope>NUCLEOTIDE SEQUENCE</scope>
    <source>
        <strain evidence="13">PQ17</strain>
    </source>
</reference>
<dbReference type="PANTHER" id="PTHR10285">
    <property type="entry name" value="URIDINE KINASE"/>
    <property type="match status" value="1"/>
</dbReference>
<evidence type="ECO:0000256" key="8">
    <source>
        <dbReference type="ARBA" id="ARBA00022777"/>
    </source>
</evidence>
<evidence type="ECO:0000256" key="9">
    <source>
        <dbReference type="ARBA" id="ARBA00022840"/>
    </source>
</evidence>
<evidence type="ECO:0000259" key="12">
    <source>
        <dbReference type="Pfam" id="PF00485"/>
    </source>
</evidence>
<dbReference type="EC" id="2.7.1.19" evidence="3"/>
<evidence type="ECO:0000313" key="14">
    <source>
        <dbReference type="Proteomes" id="UP000663859"/>
    </source>
</evidence>
<evidence type="ECO:0000256" key="2">
    <source>
        <dbReference type="ARBA" id="ARBA00009719"/>
    </source>
</evidence>
<dbReference type="GO" id="GO:0019253">
    <property type="term" value="P:reductive pentose-phosphate cycle"/>
    <property type="evidence" value="ECO:0007669"/>
    <property type="project" value="UniProtKB-KW"/>
</dbReference>
<comment type="catalytic activity">
    <reaction evidence="11">
        <text>D-ribulose 5-phosphate + ATP = D-ribulose 1,5-bisphosphate + ADP + H(+)</text>
        <dbReference type="Rhea" id="RHEA:19365"/>
        <dbReference type="ChEBI" id="CHEBI:15378"/>
        <dbReference type="ChEBI" id="CHEBI:30616"/>
        <dbReference type="ChEBI" id="CHEBI:57870"/>
        <dbReference type="ChEBI" id="CHEBI:58121"/>
        <dbReference type="ChEBI" id="CHEBI:456216"/>
        <dbReference type="EC" id="2.7.1.19"/>
    </reaction>
</comment>
<evidence type="ECO:0000256" key="11">
    <source>
        <dbReference type="ARBA" id="ARBA00047663"/>
    </source>
</evidence>
<protein>
    <recommendedName>
        <fullName evidence="3">phosphoribulokinase</fullName>
        <ecNumber evidence="3">2.7.1.19</ecNumber>
    </recommendedName>
    <alternativeName>
        <fullName evidence="10">Phosphopentokinase</fullName>
    </alternativeName>
</protein>
<dbReference type="Pfam" id="PF00485">
    <property type="entry name" value="PRK"/>
    <property type="match status" value="1"/>
</dbReference>
<name>A0A8J2BGF3_9BACT</name>
<dbReference type="EMBL" id="CAJNOB010000002">
    <property type="protein sequence ID" value="CAF0691399.1"/>
    <property type="molecule type" value="Genomic_DNA"/>
</dbReference>
<dbReference type="NCBIfam" id="NF005655">
    <property type="entry name" value="PRK07429.1"/>
    <property type="match status" value="1"/>
</dbReference>
<dbReference type="InterPro" id="IPR006082">
    <property type="entry name" value="PRK"/>
</dbReference>
<gene>
    <name evidence="13" type="ORF">MPNT_100033</name>
</gene>
<sequence>MTFVGRPILLGIVGDSAAGKSTLTDGLVEVLGPERVTAICADDYHKYDRKERAQIGITALHPDCNYLDIFEQHLERLHYGQPILKPVYDHSNGTLVRPEYVVPRQFVIVEGLLCFYTSVMRQFYDVKVYLDPPEDLRRLWKIRRDTSKRGYTAEQVLKELELREHDSQAFIRPQRAFADIVVRFYPSEGARPGESDGHLNVRLILRPTIPHPDLSYLFDTPPGGRSAIRLELARDTHRPVDVLEIDGNVSDEEATKLEETIWKHLPPGVPPLQTDGLGVYVDRGEKRRSHPLALTQLLLAYHLLRAYEENAQVPYAPPVDALRMLRRQRAFVGTSVNHE</sequence>
<keyword evidence="7" id="KW-0547">Nucleotide-binding</keyword>
<keyword evidence="14" id="KW-1185">Reference proteome</keyword>
<comment type="pathway">
    <text evidence="1">Carbohydrate biosynthesis; Calvin cycle.</text>
</comment>
<feature type="domain" description="Phosphoribulokinase/uridine kinase" evidence="12">
    <location>
        <begin position="10"/>
        <end position="186"/>
    </location>
</feature>
<dbReference type="Proteomes" id="UP000663859">
    <property type="component" value="Unassembled WGS sequence"/>
</dbReference>
<evidence type="ECO:0000256" key="3">
    <source>
        <dbReference type="ARBA" id="ARBA00012042"/>
    </source>
</evidence>
<dbReference type="GO" id="GO:0005524">
    <property type="term" value="F:ATP binding"/>
    <property type="evidence" value="ECO:0007669"/>
    <property type="project" value="UniProtKB-KW"/>
</dbReference>
<dbReference type="InterPro" id="IPR027417">
    <property type="entry name" value="P-loop_NTPase"/>
</dbReference>
<dbReference type="SUPFAM" id="SSF52540">
    <property type="entry name" value="P-loop containing nucleoside triphosphate hydrolases"/>
    <property type="match status" value="1"/>
</dbReference>
<dbReference type="GO" id="GO:0008974">
    <property type="term" value="F:phosphoribulokinase activity"/>
    <property type="evidence" value="ECO:0007669"/>
    <property type="project" value="UniProtKB-EC"/>
</dbReference>
<organism evidence="13 14">
    <name type="scientific">Candidatus Methylacidithermus pantelleriae</name>
    <dbReference type="NCBI Taxonomy" id="2744239"/>
    <lineage>
        <taxon>Bacteria</taxon>
        <taxon>Pseudomonadati</taxon>
        <taxon>Verrucomicrobiota</taxon>
        <taxon>Methylacidiphilae</taxon>
        <taxon>Methylacidiphilales</taxon>
        <taxon>Methylacidiphilaceae</taxon>
        <taxon>Candidatus Methylacidithermus</taxon>
    </lineage>
</organism>
<comment type="similarity">
    <text evidence="2">Belongs to the phosphoribulokinase family.</text>
</comment>
<dbReference type="PROSITE" id="PS00567">
    <property type="entry name" value="PHOSPHORIBULOKINASE"/>
    <property type="match status" value="1"/>
</dbReference>
<evidence type="ECO:0000256" key="4">
    <source>
        <dbReference type="ARBA" id="ARBA00022531"/>
    </source>
</evidence>